<evidence type="ECO:0000313" key="6">
    <source>
        <dbReference type="EMBL" id="KAG5835408.1"/>
    </source>
</evidence>
<dbReference type="CDD" id="cd01274">
    <property type="entry name" value="PTB_Anks"/>
    <property type="match status" value="1"/>
</dbReference>
<evidence type="ECO:0000256" key="3">
    <source>
        <dbReference type="SAM" id="MobiDB-lite"/>
    </source>
</evidence>
<feature type="compositionally biased region" description="Basic residues" evidence="3">
    <location>
        <begin position="118"/>
        <end position="127"/>
    </location>
</feature>
<dbReference type="InterPro" id="IPR033635">
    <property type="entry name" value="ANKS1/Caskin"/>
</dbReference>
<sequence length="420" mass="46496">MEDQDLREIGITDPGHRKKILHAARALPKVKALGYDGSTSLSSWLDGLGLQEYLHNFLSSGYRTLDSVKNLWELEIVNRSSPISHMDSYLGRSMDPLLPPGDSGRWSDMDQEYEASARRPRSARPRSHAAGDPAAETRLALRPPSHAAPYGPTPSWQHQPEKLIFESCGYEASYLGSMLIKDLRGTDSTQDACAKMRRSIEQMRKVPTIILSITYRGVKFIDAGGKNVIAEHEIRNISCAAQDPDDLCTFAYITKDLQSNRHYCHVFSTVDMNLTYEIILTLGQAFEVAYQLALQAQRTRQQVISSGPGSEVIETRSSRPMSSSRRLSASAPVLQSRCHACSAHRPSFLPLRSLSPTVQLVDPMELEAETHSLGSTTWLSDQRDSTKRPINTTKTGPNPPLLPSVCFCTGSSSPLVQLTL</sequence>
<keyword evidence="7" id="KW-1185">Reference proteome</keyword>
<evidence type="ECO:0000259" key="4">
    <source>
        <dbReference type="PROSITE" id="PS01179"/>
    </source>
</evidence>
<dbReference type="GO" id="GO:0005829">
    <property type="term" value="C:cytosol"/>
    <property type="evidence" value="ECO:0007669"/>
    <property type="project" value="TreeGrafter"/>
</dbReference>
<dbReference type="InterPro" id="IPR011993">
    <property type="entry name" value="PH-like_dom_sf"/>
</dbReference>
<dbReference type="Gene3D" id="1.10.150.50">
    <property type="entry name" value="Transcription Factor, Ets-1"/>
    <property type="match status" value="2"/>
</dbReference>
<dbReference type="GO" id="GO:0048013">
    <property type="term" value="P:ephrin receptor signaling pathway"/>
    <property type="evidence" value="ECO:0007669"/>
    <property type="project" value="TreeGrafter"/>
</dbReference>
<feature type="domain" description="SAM" evidence="5">
    <location>
        <begin position="1"/>
        <end position="30"/>
    </location>
</feature>
<feature type="region of interest" description="Disordered" evidence="3">
    <location>
        <begin position="100"/>
        <end position="133"/>
    </location>
</feature>
<dbReference type="PANTHER" id="PTHR24174">
    <property type="entry name" value="ANKYRIN REPEAT AND STERILE ALPHA MOTIF DOMAIN-CONTAINING PROTEIN 1"/>
    <property type="match status" value="1"/>
</dbReference>
<organism evidence="6 7">
    <name type="scientific">Anguilla anguilla</name>
    <name type="common">European freshwater eel</name>
    <name type="synonym">Muraena anguilla</name>
    <dbReference type="NCBI Taxonomy" id="7936"/>
    <lineage>
        <taxon>Eukaryota</taxon>
        <taxon>Metazoa</taxon>
        <taxon>Chordata</taxon>
        <taxon>Craniata</taxon>
        <taxon>Vertebrata</taxon>
        <taxon>Euteleostomi</taxon>
        <taxon>Actinopterygii</taxon>
        <taxon>Neopterygii</taxon>
        <taxon>Teleostei</taxon>
        <taxon>Anguilliformes</taxon>
        <taxon>Anguillidae</taxon>
        <taxon>Anguilla</taxon>
    </lineage>
</organism>
<keyword evidence="1" id="KW-0677">Repeat</keyword>
<dbReference type="InterPro" id="IPR006020">
    <property type="entry name" value="PTB/PI_dom"/>
</dbReference>
<dbReference type="PROSITE" id="PS50105">
    <property type="entry name" value="SAM_DOMAIN"/>
    <property type="match status" value="1"/>
</dbReference>
<evidence type="ECO:0000259" key="5">
    <source>
        <dbReference type="PROSITE" id="PS50105"/>
    </source>
</evidence>
<accession>A0A9D3RM14</accession>
<dbReference type="Pfam" id="PF00640">
    <property type="entry name" value="PID"/>
    <property type="match status" value="1"/>
</dbReference>
<feature type="region of interest" description="Disordered" evidence="3">
    <location>
        <begin position="372"/>
        <end position="397"/>
    </location>
</feature>
<dbReference type="SUPFAM" id="SSF50729">
    <property type="entry name" value="PH domain-like"/>
    <property type="match status" value="1"/>
</dbReference>
<dbReference type="Gene3D" id="2.30.29.30">
    <property type="entry name" value="Pleckstrin-homology domain (PH domain)/Phosphotyrosine-binding domain (PTB)"/>
    <property type="match status" value="1"/>
</dbReference>
<reference evidence="6" key="1">
    <citation type="submission" date="2021-01" db="EMBL/GenBank/DDBJ databases">
        <title>A chromosome-scale assembly of European eel, Anguilla anguilla.</title>
        <authorList>
            <person name="Henkel C."/>
            <person name="Jong-Raadsen S.A."/>
            <person name="Dufour S."/>
            <person name="Weltzien F.-A."/>
            <person name="Palstra A.P."/>
            <person name="Pelster B."/>
            <person name="Spaink H.P."/>
            <person name="Van Den Thillart G.E."/>
            <person name="Jansen H."/>
            <person name="Zahm M."/>
            <person name="Klopp C."/>
            <person name="Cedric C."/>
            <person name="Louis A."/>
            <person name="Berthelot C."/>
            <person name="Parey E."/>
            <person name="Roest Crollius H."/>
            <person name="Montfort J."/>
            <person name="Robinson-Rechavi M."/>
            <person name="Bucao C."/>
            <person name="Bouchez O."/>
            <person name="Gislard M."/>
            <person name="Lluch J."/>
            <person name="Milhes M."/>
            <person name="Lampietro C."/>
            <person name="Lopez Roques C."/>
            <person name="Donnadieu C."/>
            <person name="Braasch I."/>
            <person name="Desvignes T."/>
            <person name="Postlethwait J."/>
            <person name="Bobe J."/>
            <person name="Guiguen Y."/>
            <person name="Dirks R."/>
        </authorList>
    </citation>
    <scope>NUCLEOTIDE SEQUENCE</scope>
    <source>
        <strain evidence="6">Tag_6206</strain>
        <tissue evidence="6">Liver</tissue>
    </source>
</reference>
<dbReference type="InterPro" id="IPR001660">
    <property type="entry name" value="SAM"/>
</dbReference>
<dbReference type="EMBL" id="JAFIRN010000014">
    <property type="protein sequence ID" value="KAG5835408.1"/>
    <property type="molecule type" value="Genomic_DNA"/>
</dbReference>
<evidence type="ECO:0000256" key="1">
    <source>
        <dbReference type="ARBA" id="ARBA00022737"/>
    </source>
</evidence>
<dbReference type="Proteomes" id="UP001044222">
    <property type="component" value="Chromosome 14"/>
</dbReference>
<dbReference type="SUPFAM" id="SSF47769">
    <property type="entry name" value="SAM/Pointed domain"/>
    <property type="match status" value="2"/>
</dbReference>
<comment type="caution">
    <text evidence="6">The sequence shown here is derived from an EMBL/GenBank/DDBJ whole genome shotgun (WGS) entry which is preliminary data.</text>
</comment>
<evidence type="ECO:0000313" key="7">
    <source>
        <dbReference type="Proteomes" id="UP001044222"/>
    </source>
</evidence>
<dbReference type="Pfam" id="PF00536">
    <property type="entry name" value="SAM_1"/>
    <property type="match status" value="2"/>
</dbReference>
<dbReference type="PANTHER" id="PTHR24174:SF4">
    <property type="entry name" value="ANKYRIN REPEAT AND SAM DOMAIN-CONTAINING PROTEIN 1A"/>
    <property type="match status" value="1"/>
</dbReference>
<protein>
    <recommendedName>
        <fullName evidence="8">PID domain-containing protein</fullName>
    </recommendedName>
</protein>
<gene>
    <name evidence="6" type="ORF">ANANG_G00243660</name>
</gene>
<feature type="domain" description="PID" evidence="4">
    <location>
        <begin position="170"/>
        <end position="296"/>
    </location>
</feature>
<dbReference type="AlphaFoldDB" id="A0A9D3RM14"/>
<evidence type="ECO:0008006" key="8">
    <source>
        <dbReference type="Google" id="ProtNLM"/>
    </source>
</evidence>
<dbReference type="GO" id="GO:0046875">
    <property type="term" value="F:ephrin receptor binding"/>
    <property type="evidence" value="ECO:0007669"/>
    <property type="project" value="TreeGrafter"/>
</dbReference>
<dbReference type="SMART" id="SM00462">
    <property type="entry name" value="PTB"/>
    <property type="match status" value="1"/>
</dbReference>
<proteinExistence type="predicted"/>
<dbReference type="InterPro" id="IPR013761">
    <property type="entry name" value="SAM/pointed_sf"/>
</dbReference>
<keyword evidence="2" id="KW-0040">ANK repeat</keyword>
<name>A0A9D3RM14_ANGAN</name>
<dbReference type="PROSITE" id="PS01179">
    <property type="entry name" value="PID"/>
    <property type="match status" value="1"/>
</dbReference>
<evidence type="ECO:0000256" key="2">
    <source>
        <dbReference type="ARBA" id="ARBA00023043"/>
    </source>
</evidence>
<feature type="region of interest" description="Disordered" evidence="3">
    <location>
        <begin position="305"/>
        <end position="326"/>
    </location>
</feature>